<name>A0A9R1MYM2_WHEAT</name>
<feature type="non-terminal residue" evidence="4">
    <location>
        <position position="334"/>
    </location>
</feature>
<accession>A0A9R1MYM2</accession>
<dbReference type="EMBL" id="CM022229">
    <property type="protein sequence ID" value="KAF7094150.1"/>
    <property type="molecule type" value="Genomic_DNA"/>
</dbReference>
<keyword evidence="3" id="KW-1133">Transmembrane helix</keyword>
<dbReference type="PANTHER" id="PTHR24223">
    <property type="entry name" value="ATP-BINDING CASSETTE SUB-FAMILY C"/>
    <property type="match status" value="1"/>
</dbReference>
<evidence type="ECO:0000256" key="2">
    <source>
        <dbReference type="ARBA" id="ARBA00022840"/>
    </source>
</evidence>
<dbReference type="PANTHER" id="PTHR24223:SF330">
    <property type="entry name" value="ATP-BINDING CASSETTE SUB-FAMILY C MEMBER 10"/>
    <property type="match status" value="1"/>
</dbReference>
<evidence type="ECO:0000256" key="3">
    <source>
        <dbReference type="SAM" id="Phobius"/>
    </source>
</evidence>
<dbReference type="InterPro" id="IPR050173">
    <property type="entry name" value="ABC_transporter_C-like"/>
</dbReference>
<comment type="caution">
    <text evidence="4">The sequence shown here is derived from an EMBL/GenBank/DDBJ whole genome shotgun (WGS) entry which is preliminary data.</text>
</comment>
<keyword evidence="3" id="KW-0812">Transmembrane</keyword>
<keyword evidence="3" id="KW-0472">Membrane</keyword>
<reference evidence="4" key="1">
    <citation type="journal article" date="2017" name="Gigascience">
        <title>The first near-complete assembly of the hexaploid bread wheat genome, Triticum aestivum.</title>
        <authorList>
            <person name="Zimin A.V."/>
            <person name="Puiu D."/>
            <person name="Hall R."/>
            <person name="Kingan S."/>
            <person name="Clavijo B.J."/>
            <person name="Salzberg S.L."/>
        </authorList>
    </citation>
    <scope>NUCLEOTIDE SEQUENCE</scope>
    <source>
        <tissue evidence="4">Leaf</tissue>
    </source>
</reference>
<evidence type="ECO:0000313" key="4">
    <source>
        <dbReference type="EMBL" id="KAF7094150.1"/>
    </source>
</evidence>
<feature type="transmembrane region" description="Helical" evidence="3">
    <location>
        <begin position="154"/>
        <end position="177"/>
    </location>
</feature>
<feature type="transmembrane region" description="Helical" evidence="3">
    <location>
        <begin position="24"/>
        <end position="42"/>
    </location>
</feature>
<evidence type="ECO:0000256" key="1">
    <source>
        <dbReference type="ARBA" id="ARBA00022741"/>
    </source>
</evidence>
<dbReference type="AlphaFoldDB" id="A0A9R1MYM2"/>
<sequence>MDFLCPGDPTVWDGRRFAPCFADLVLGLGGNVVAAVAVLTLFIARRNASRAENVRRRLPEKLFVFGIPSFAACLSLLGLIVLVKKKIEGIDVPNHESFFRCSQFLAWVAVLISANGPWSEIICNPIICICWMLKILLEIPHLQYKLTEMKAMAYVTEIVSFSTSITFGLFLIVITAVHKLCNKREVNSIEAPLIPSNENSEAENANLINKQHNVWELLTFKSVNPMMDIGIRRQLDFTDLLELPAELKTASCYDKLLSSWTAEHQKYHADSSLLRAMFYAYGWSYLRLGILKVINDSISFVSPLLLNKFIKLIQGSVGMDGYIIAISLGLTSII</sequence>
<dbReference type="GO" id="GO:0005524">
    <property type="term" value="F:ATP binding"/>
    <property type="evidence" value="ECO:0007669"/>
    <property type="project" value="UniProtKB-KW"/>
</dbReference>
<dbReference type="Proteomes" id="UP000815260">
    <property type="component" value="Chromosome 7A"/>
</dbReference>
<gene>
    <name evidence="4" type="ORF">CFC21_096482</name>
</gene>
<feature type="transmembrane region" description="Helical" evidence="3">
    <location>
        <begin position="62"/>
        <end position="84"/>
    </location>
</feature>
<protein>
    <submittedName>
        <fullName evidence="4">Uncharacterized protein</fullName>
    </submittedName>
</protein>
<keyword evidence="2" id="KW-0067">ATP-binding</keyword>
<organism evidence="4">
    <name type="scientific">Triticum aestivum</name>
    <name type="common">Wheat</name>
    <dbReference type="NCBI Taxonomy" id="4565"/>
    <lineage>
        <taxon>Eukaryota</taxon>
        <taxon>Viridiplantae</taxon>
        <taxon>Streptophyta</taxon>
        <taxon>Embryophyta</taxon>
        <taxon>Tracheophyta</taxon>
        <taxon>Spermatophyta</taxon>
        <taxon>Magnoliopsida</taxon>
        <taxon>Liliopsida</taxon>
        <taxon>Poales</taxon>
        <taxon>Poaceae</taxon>
        <taxon>BOP clade</taxon>
        <taxon>Pooideae</taxon>
        <taxon>Triticodae</taxon>
        <taxon>Triticeae</taxon>
        <taxon>Triticinae</taxon>
        <taxon>Triticum</taxon>
    </lineage>
</organism>
<proteinExistence type="predicted"/>
<reference evidence="4" key="2">
    <citation type="submission" date="2020-03" db="EMBL/GenBank/DDBJ databases">
        <title>The second near-complete assembly of the hexaploid bread wheat (Triticum aestivum) genome.</title>
        <authorList>
            <person name="Zimin A.V."/>
            <person name="Puiu D."/>
            <person name="Shumante A."/>
            <person name="Alonge M."/>
            <person name="Salzberg S.L."/>
        </authorList>
    </citation>
    <scope>NUCLEOTIDE SEQUENCE</scope>
    <source>
        <tissue evidence="4">Leaf</tissue>
    </source>
</reference>
<dbReference type="OrthoDB" id="1921539at2759"/>
<keyword evidence="1" id="KW-0547">Nucleotide-binding</keyword>